<dbReference type="Proteomes" id="UP000827092">
    <property type="component" value="Unassembled WGS sequence"/>
</dbReference>
<proteinExistence type="predicted"/>
<dbReference type="EMBL" id="JAFNEN010000276">
    <property type="protein sequence ID" value="KAG8187227.1"/>
    <property type="molecule type" value="Genomic_DNA"/>
</dbReference>
<dbReference type="AlphaFoldDB" id="A0AAV6USD4"/>
<accession>A0AAV6USD4</accession>
<evidence type="ECO:0000313" key="1">
    <source>
        <dbReference type="EMBL" id="KAG8187227.1"/>
    </source>
</evidence>
<organism evidence="1 2">
    <name type="scientific">Oedothorax gibbosus</name>
    <dbReference type="NCBI Taxonomy" id="931172"/>
    <lineage>
        <taxon>Eukaryota</taxon>
        <taxon>Metazoa</taxon>
        <taxon>Ecdysozoa</taxon>
        <taxon>Arthropoda</taxon>
        <taxon>Chelicerata</taxon>
        <taxon>Arachnida</taxon>
        <taxon>Araneae</taxon>
        <taxon>Araneomorphae</taxon>
        <taxon>Entelegynae</taxon>
        <taxon>Araneoidea</taxon>
        <taxon>Linyphiidae</taxon>
        <taxon>Erigoninae</taxon>
        <taxon>Oedothorax</taxon>
    </lineage>
</organism>
<comment type="caution">
    <text evidence="1">The sequence shown here is derived from an EMBL/GenBank/DDBJ whole genome shotgun (WGS) entry which is preliminary data.</text>
</comment>
<evidence type="ECO:0000313" key="2">
    <source>
        <dbReference type="Proteomes" id="UP000827092"/>
    </source>
</evidence>
<reference evidence="1 2" key="1">
    <citation type="journal article" date="2022" name="Nat. Ecol. Evol.">
        <title>A masculinizing supergene underlies an exaggerated male reproductive morph in a spider.</title>
        <authorList>
            <person name="Hendrickx F."/>
            <person name="De Corte Z."/>
            <person name="Sonet G."/>
            <person name="Van Belleghem S.M."/>
            <person name="Kostlbacher S."/>
            <person name="Vangestel C."/>
        </authorList>
    </citation>
    <scope>NUCLEOTIDE SEQUENCE [LARGE SCALE GENOMIC DNA]</scope>
    <source>
        <strain evidence="1">W744_W776</strain>
    </source>
</reference>
<gene>
    <name evidence="1" type="ORF">JTE90_020656</name>
</gene>
<keyword evidence="2" id="KW-1185">Reference proteome</keyword>
<name>A0AAV6USD4_9ARAC</name>
<sequence length="93" mass="10463">MTSANASCCESFGAIDYIGPGATLDKRSSATENVDKEIAGKKGYVLERMGWEEEGFLDPFRMFFNRLCTEYRLSSCEVLQSLDKLLDALQDFM</sequence>
<protein>
    <submittedName>
        <fullName evidence="1">Uncharacterized protein</fullName>
    </submittedName>
</protein>